<keyword evidence="3" id="KW-1185">Reference proteome</keyword>
<dbReference type="GO" id="GO:0030276">
    <property type="term" value="F:clathrin binding"/>
    <property type="evidence" value="ECO:0007669"/>
    <property type="project" value="TreeGrafter"/>
</dbReference>
<dbReference type="GO" id="GO:0001786">
    <property type="term" value="F:phosphatidylserine binding"/>
    <property type="evidence" value="ECO:0007669"/>
    <property type="project" value="TreeGrafter"/>
</dbReference>
<dbReference type="InterPro" id="IPR000008">
    <property type="entry name" value="C2_dom"/>
</dbReference>
<evidence type="ECO:0000259" key="2">
    <source>
        <dbReference type="PROSITE" id="PS50004"/>
    </source>
</evidence>
<dbReference type="GO" id="GO:0017156">
    <property type="term" value="P:calcium-ion regulated exocytosis"/>
    <property type="evidence" value="ECO:0007669"/>
    <property type="project" value="TreeGrafter"/>
</dbReference>
<proteinExistence type="predicted"/>
<dbReference type="GO" id="GO:0000149">
    <property type="term" value="F:SNARE binding"/>
    <property type="evidence" value="ECO:0007669"/>
    <property type="project" value="TreeGrafter"/>
</dbReference>
<dbReference type="PANTHER" id="PTHR10024">
    <property type="entry name" value="SYNAPTOTAGMIN"/>
    <property type="match status" value="1"/>
</dbReference>
<dbReference type="GO" id="GO:0005509">
    <property type="term" value="F:calcium ion binding"/>
    <property type="evidence" value="ECO:0007669"/>
    <property type="project" value="TreeGrafter"/>
</dbReference>
<evidence type="ECO:0000313" key="3">
    <source>
        <dbReference type="Proteomes" id="UP000038045"/>
    </source>
</evidence>
<dbReference type="STRING" id="131310.A0A0N4ZPC1"/>
<feature type="domain" description="C2" evidence="2">
    <location>
        <begin position="201"/>
        <end position="325"/>
    </location>
</feature>
<dbReference type="GO" id="GO:0005886">
    <property type="term" value="C:plasma membrane"/>
    <property type="evidence" value="ECO:0007669"/>
    <property type="project" value="TreeGrafter"/>
</dbReference>
<dbReference type="SUPFAM" id="SSF49562">
    <property type="entry name" value="C2 domain (Calcium/lipid-binding domain, CaLB)"/>
    <property type="match status" value="2"/>
</dbReference>
<dbReference type="Proteomes" id="UP000038045">
    <property type="component" value="Unplaced"/>
</dbReference>
<dbReference type="PROSITE" id="PS50004">
    <property type="entry name" value="C2"/>
    <property type="match status" value="2"/>
</dbReference>
<accession>A0A0N4ZPC1</accession>
<organism evidence="3 4">
    <name type="scientific">Parastrongyloides trichosuri</name>
    <name type="common">Possum-specific nematode worm</name>
    <dbReference type="NCBI Taxonomy" id="131310"/>
    <lineage>
        <taxon>Eukaryota</taxon>
        <taxon>Metazoa</taxon>
        <taxon>Ecdysozoa</taxon>
        <taxon>Nematoda</taxon>
        <taxon>Chromadorea</taxon>
        <taxon>Rhabditida</taxon>
        <taxon>Tylenchina</taxon>
        <taxon>Panagrolaimomorpha</taxon>
        <taxon>Strongyloidoidea</taxon>
        <taxon>Strongyloididae</taxon>
        <taxon>Parastrongyloides</taxon>
    </lineage>
</organism>
<dbReference type="PANTHER" id="PTHR10024:SF376">
    <property type="entry name" value="C2 DOMAIN-CONTAINING PROTEIN"/>
    <property type="match status" value="1"/>
</dbReference>
<dbReference type="Pfam" id="PF00168">
    <property type="entry name" value="C2"/>
    <property type="match status" value="2"/>
</dbReference>
<dbReference type="CDD" id="cd00276">
    <property type="entry name" value="C2B_Synaptotagmin"/>
    <property type="match status" value="1"/>
</dbReference>
<dbReference type="GO" id="GO:0070382">
    <property type="term" value="C:exocytic vesicle"/>
    <property type="evidence" value="ECO:0007669"/>
    <property type="project" value="TreeGrafter"/>
</dbReference>
<dbReference type="SMART" id="SM00239">
    <property type="entry name" value="C2"/>
    <property type="match status" value="2"/>
</dbReference>
<sequence length="479" mass="55040">MELSSLMDISPDNTILLLAMVGGTVFTVTIVVGYVMFQRKRQDSVLNWYENNLLEMSPGIHTHSSNNEVREKTKIIKCKNIRRMDTDEESITQQNFSKPPFKFHKHSIASLTSLDKRISRLKNITSEMDSKDYFLNNPKGILNNQQEKKDLSGMFMIPKLNKQHASWFDNFSQNQIDRGLYKTSFGDIESCYDEENTSVGCCGSIKISMHLDSSLNLFTVVLKQASELICKRTEELPNPYFKISLEVPDYKIGKVTHTSKIYKHTNSPEINQEFFFQIPSNTDITQCRLEILVYDYDQFSVDEGIGYIWLTLGRIDVSQFTDKPSTFWAEVLPIEEGAGNEFGEVLLSFSYLSKAQRLTVNVFKGRNLCIASNDFQANSCIRISLVHLQSDKRIKRKKTSSKKNTCNPQFNESLNFNVPKNSLCDMLLEIEAITEYGTFGMSHKGLGKINIPLHKCKDLWRGIIHEEKSQARWYQLEKP</sequence>
<dbReference type="AlphaFoldDB" id="A0A0N4ZPC1"/>
<dbReference type="InterPro" id="IPR035892">
    <property type="entry name" value="C2_domain_sf"/>
</dbReference>
<evidence type="ECO:0000256" key="1">
    <source>
        <dbReference type="SAM" id="Phobius"/>
    </source>
</evidence>
<keyword evidence="1" id="KW-0812">Transmembrane</keyword>
<name>A0A0N4ZPC1_PARTI</name>
<keyword evidence="1" id="KW-0472">Membrane</keyword>
<dbReference type="Gene3D" id="2.60.40.150">
    <property type="entry name" value="C2 domain"/>
    <property type="match status" value="2"/>
</dbReference>
<feature type="domain" description="C2" evidence="2">
    <location>
        <begin position="341"/>
        <end position="474"/>
    </location>
</feature>
<protein>
    <submittedName>
        <fullName evidence="4">C2 domain-containing protein</fullName>
    </submittedName>
</protein>
<keyword evidence="1" id="KW-1133">Transmembrane helix</keyword>
<reference evidence="4" key="1">
    <citation type="submission" date="2017-02" db="UniProtKB">
        <authorList>
            <consortium name="WormBaseParasite"/>
        </authorList>
    </citation>
    <scope>IDENTIFICATION</scope>
</reference>
<dbReference type="WBParaSite" id="PTRK_0001038200.1">
    <property type="protein sequence ID" value="PTRK_0001038200.1"/>
    <property type="gene ID" value="PTRK_0001038200"/>
</dbReference>
<feature type="transmembrane region" description="Helical" evidence="1">
    <location>
        <begin position="15"/>
        <end position="37"/>
    </location>
</feature>
<evidence type="ECO:0000313" key="4">
    <source>
        <dbReference type="WBParaSite" id="PTRK_0001038200.1"/>
    </source>
</evidence>
<dbReference type="GO" id="GO:0005544">
    <property type="term" value="F:calcium-dependent phospholipid binding"/>
    <property type="evidence" value="ECO:0007669"/>
    <property type="project" value="TreeGrafter"/>
</dbReference>